<sequence length="280" mass="30267">MSWPGLARLESLDVSGCDLRSEGIRALATSTRIENLIRLSVGRNDGGDALSLLLASPRLKCLKELELGGTAFGLHNVISFGEGICAKMLRHLDLDSATFQPEAFVQFTRCPLPALRWLRLNSVELRPLGADRLVRAPFTETLEELYLDNTRLRPEGVEALASGNFPALGTLDLSRNRLDNRGGIALANAVKSFPALTNLRLWDNRLGSNAVVHLAASKLLANLTDLDLSGNKIGVIGAIALAQSKHLKNLASLVVDEKAVTKKGKTALLDRLGESVVSFR</sequence>
<reference evidence="5" key="1">
    <citation type="submission" date="2020-05" db="EMBL/GenBank/DDBJ databases">
        <title>Frigoriglobus tundricola gen. nov., sp. nov., a psychrotolerant cellulolytic planctomycete of the family Gemmataceae with two divergent copies of 16S rRNA gene.</title>
        <authorList>
            <person name="Kulichevskaya I.S."/>
            <person name="Ivanova A.A."/>
            <person name="Naumoff D.G."/>
            <person name="Beletsky A.V."/>
            <person name="Rijpstra W.I.C."/>
            <person name="Sinninghe Damste J.S."/>
            <person name="Mardanov A.V."/>
            <person name="Ravin N.V."/>
            <person name="Dedysh S.N."/>
        </authorList>
    </citation>
    <scope>NUCLEOTIDE SEQUENCE [LARGE SCALE GENOMIC DNA]</scope>
    <source>
        <strain evidence="5">PL17</strain>
    </source>
</reference>
<protein>
    <submittedName>
        <fullName evidence="4">Uncharacterized protein</fullName>
    </submittedName>
</protein>
<accession>A0A6M5Z2F4</accession>
<dbReference type="PRINTS" id="PR00019">
    <property type="entry name" value="LEURICHRPT"/>
</dbReference>
<name>A0A6M5Z2F4_9BACT</name>
<dbReference type="RefSeq" id="WP_171474341.1">
    <property type="nucleotide sequence ID" value="NZ_CP053452.2"/>
</dbReference>
<dbReference type="GO" id="GO:0006913">
    <property type="term" value="P:nucleocytoplasmic transport"/>
    <property type="evidence" value="ECO:0007669"/>
    <property type="project" value="TreeGrafter"/>
</dbReference>
<evidence type="ECO:0000313" key="5">
    <source>
        <dbReference type="Proteomes" id="UP000503447"/>
    </source>
</evidence>
<dbReference type="GO" id="GO:0031267">
    <property type="term" value="F:small GTPase binding"/>
    <property type="evidence" value="ECO:0007669"/>
    <property type="project" value="TreeGrafter"/>
</dbReference>
<evidence type="ECO:0000313" key="4">
    <source>
        <dbReference type="EMBL" id="QJW99362.1"/>
    </source>
</evidence>
<evidence type="ECO:0000256" key="2">
    <source>
        <dbReference type="ARBA" id="ARBA00022614"/>
    </source>
</evidence>
<organism evidence="4 5">
    <name type="scientific">Frigoriglobus tundricola</name>
    <dbReference type="NCBI Taxonomy" id="2774151"/>
    <lineage>
        <taxon>Bacteria</taxon>
        <taxon>Pseudomonadati</taxon>
        <taxon>Planctomycetota</taxon>
        <taxon>Planctomycetia</taxon>
        <taxon>Gemmatales</taxon>
        <taxon>Gemmataceae</taxon>
        <taxon>Frigoriglobus</taxon>
    </lineage>
</organism>
<proteinExistence type="predicted"/>
<dbReference type="Proteomes" id="UP000503447">
    <property type="component" value="Chromosome"/>
</dbReference>
<gene>
    <name evidence="4" type="ORF">FTUN_6970</name>
</gene>
<dbReference type="SMART" id="SM00368">
    <property type="entry name" value="LRR_RI"/>
    <property type="match status" value="5"/>
</dbReference>
<keyword evidence="1" id="KW-0343">GTPase activation</keyword>
<dbReference type="Gene3D" id="3.80.10.10">
    <property type="entry name" value="Ribonuclease Inhibitor"/>
    <property type="match status" value="2"/>
</dbReference>
<dbReference type="InterPro" id="IPR001611">
    <property type="entry name" value="Leu-rich_rpt"/>
</dbReference>
<evidence type="ECO:0000256" key="1">
    <source>
        <dbReference type="ARBA" id="ARBA00022468"/>
    </source>
</evidence>
<evidence type="ECO:0000256" key="3">
    <source>
        <dbReference type="ARBA" id="ARBA00022737"/>
    </source>
</evidence>
<dbReference type="PROSITE" id="PS51450">
    <property type="entry name" value="LRR"/>
    <property type="match status" value="1"/>
</dbReference>
<dbReference type="GO" id="GO:0005096">
    <property type="term" value="F:GTPase activator activity"/>
    <property type="evidence" value="ECO:0007669"/>
    <property type="project" value="UniProtKB-KW"/>
</dbReference>
<dbReference type="PANTHER" id="PTHR24113">
    <property type="entry name" value="RAN GTPASE-ACTIVATING PROTEIN 1"/>
    <property type="match status" value="1"/>
</dbReference>
<dbReference type="InterPro" id="IPR027038">
    <property type="entry name" value="RanGap"/>
</dbReference>
<dbReference type="InterPro" id="IPR032675">
    <property type="entry name" value="LRR_dom_sf"/>
</dbReference>
<dbReference type="EMBL" id="CP053452">
    <property type="protein sequence ID" value="QJW99362.1"/>
    <property type="molecule type" value="Genomic_DNA"/>
</dbReference>
<dbReference type="GO" id="GO:0005829">
    <property type="term" value="C:cytosol"/>
    <property type="evidence" value="ECO:0007669"/>
    <property type="project" value="TreeGrafter"/>
</dbReference>
<dbReference type="AlphaFoldDB" id="A0A6M5Z2F4"/>
<dbReference type="Pfam" id="PF13516">
    <property type="entry name" value="LRR_6"/>
    <property type="match status" value="4"/>
</dbReference>
<dbReference type="GO" id="GO:0048471">
    <property type="term" value="C:perinuclear region of cytoplasm"/>
    <property type="evidence" value="ECO:0007669"/>
    <property type="project" value="TreeGrafter"/>
</dbReference>
<dbReference type="PANTHER" id="PTHR24113:SF12">
    <property type="entry name" value="RAN GTPASE-ACTIVATING PROTEIN 1"/>
    <property type="match status" value="1"/>
</dbReference>
<keyword evidence="5" id="KW-1185">Reference proteome</keyword>
<dbReference type="KEGG" id="ftj:FTUN_6970"/>
<keyword evidence="2" id="KW-0433">Leucine-rich repeat</keyword>
<dbReference type="SUPFAM" id="SSF52047">
    <property type="entry name" value="RNI-like"/>
    <property type="match status" value="1"/>
</dbReference>
<keyword evidence="3" id="KW-0677">Repeat</keyword>